<protein>
    <submittedName>
        <fullName evidence="1">DUF4061 domain containing protein</fullName>
    </submittedName>
</protein>
<sequence>MCCQEVEELNEKNDLIPFTWLQGGYDSGSSAVADYGERWDVGQLLSPEFGKTMSDNRDDLNQPLSFCSVLRKRLEELKREDDRLWDSARSEFLRQQDFLPPQQQDNRAKINAAYDELFESGKQMRQDLVRLLQDFSSRKEEMFSSEEDFNKMKMIRRQQEKLMSLHIKLVESETTSKYKCSEFKFCENGL</sequence>
<gene>
    <name evidence="1" type="ORF">TTRE_0000311701</name>
</gene>
<keyword evidence="2" id="KW-1185">Reference proteome</keyword>
<dbReference type="Pfam" id="PF13270">
    <property type="entry name" value="CCDC28"/>
    <property type="match status" value="1"/>
</dbReference>
<dbReference type="EMBL" id="HG805919">
    <property type="protein sequence ID" value="CDW54847.1"/>
    <property type="molecule type" value="Genomic_DNA"/>
</dbReference>
<reference evidence="1" key="1">
    <citation type="submission" date="2014-01" db="EMBL/GenBank/DDBJ databases">
        <authorList>
            <person name="Aslett M."/>
        </authorList>
    </citation>
    <scope>NUCLEOTIDE SEQUENCE</scope>
</reference>
<accession>A0A077Z2Y2</accession>
<organism evidence="1 2">
    <name type="scientific">Trichuris trichiura</name>
    <name type="common">Whipworm</name>
    <name type="synonym">Trichocephalus trichiurus</name>
    <dbReference type="NCBI Taxonomy" id="36087"/>
    <lineage>
        <taxon>Eukaryota</taxon>
        <taxon>Metazoa</taxon>
        <taxon>Ecdysozoa</taxon>
        <taxon>Nematoda</taxon>
        <taxon>Enoplea</taxon>
        <taxon>Dorylaimia</taxon>
        <taxon>Trichinellida</taxon>
        <taxon>Trichuridae</taxon>
        <taxon>Trichuris</taxon>
    </lineage>
</organism>
<dbReference type="InterPro" id="IPR025271">
    <property type="entry name" value="CCDC28"/>
</dbReference>
<dbReference type="Proteomes" id="UP000030665">
    <property type="component" value="Unassembled WGS sequence"/>
</dbReference>
<dbReference type="AlphaFoldDB" id="A0A077Z2Y2"/>
<evidence type="ECO:0000313" key="1">
    <source>
        <dbReference type="EMBL" id="CDW54847.1"/>
    </source>
</evidence>
<proteinExistence type="predicted"/>
<name>A0A077Z2Y2_TRITR</name>
<dbReference type="OrthoDB" id="10346400at2759"/>
<evidence type="ECO:0000313" key="2">
    <source>
        <dbReference type="Proteomes" id="UP000030665"/>
    </source>
</evidence>
<reference evidence="1" key="2">
    <citation type="submission" date="2014-03" db="EMBL/GenBank/DDBJ databases">
        <title>The whipworm genome and dual-species transcriptomics of an intimate host-pathogen interaction.</title>
        <authorList>
            <person name="Foth B.J."/>
            <person name="Tsai I.J."/>
            <person name="Reid A.J."/>
            <person name="Bancroft A.J."/>
            <person name="Nichol S."/>
            <person name="Tracey A."/>
            <person name="Holroyd N."/>
            <person name="Cotton J.A."/>
            <person name="Stanley E.J."/>
            <person name="Zarowiecki M."/>
            <person name="Liu J.Z."/>
            <person name="Huckvale T."/>
            <person name="Cooper P.J."/>
            <person name="Grencis R.K."/>
            <person name="Berriman M."/>
        </authorList>
    </citation>
    <scope>NUCLEOTIDE SEQUENCE [LARGE SCALE GENOMIC DNA]</scope>
</reference>